<evidence type="ECO:0000259" key="2">
    <source>
        <dbReference type="Pfam" id="PF13472"/>
    </source>
</evidence>
<dbReference type="InterPro" id="IPR036514">
    <property type="entry name" value="SGNH_hydro_sf"/>
</dbReference>
<dbReference type="PANTHER" id="PTHR30383">
    <property type="entry name" value="THIOESTERASE 1/PROTEASE 1/LYSOPHOSPHOLIPASE L1"/>
    <property type="match status" value="1"/>
</dbReference>
<keyword evidence="1" id="KW-0732">Signal</keyword>
<dbReference type="InterPro" id="IPR013830">
    <property type="entry name" value="SGNH_hydro"/>
</dbReference>
<dbReference type="GO" id="GO:0004622">
    <property type="term" value="F:phosphatidylcholine lysophospholipase activity"/>
    <property type="evidence" value="ECO:0007669"/>
    <property type="project" value="TreeGrafter"/>
</dbReference>
<organism evidence="3 4">
    <name type="scientific">Candidatus Danuiimicrobium aquiferis</name>
    <dbReference type="NCBI Taxonomy" id="1801832"/>
    <lineage>
        <taxon>Bacteria</taxon>
        <taxon>Pseudomonadati</taxon>
        <taxon>Candidatus Omnitrophota</taxon>
        <taxon>Candidatus Danuiimicrobium</taxon>
    </lineage>
</organism>
<evidence type="ECO:0000256" key="1">
    <source>
        <dbReference type="SAM" id="SignalP"/>
    </source>
</evidence>
<dbReference type="PANTHER" id="PTHR30383:SF5">
    <property type="entry name" value="SGNH HYDROLASE-TYPE ESTERASE DOMAIN-CONTAINING PROTEIN"/>
    <property type="match status" value="1"/>
</dbReference>
<feature type="domain" description="SGNH hydrolase-type esterase" evidence="2">
    <location>
        <begin position="35"/>
        <end position="210"/>
    </location>
</feature>
<dbReference type="AlphaFoldDB" id="A0A1G1L1S8"/>
<dbReference type="Pfam" id="PF13472">
    <property type="entry name" value="Lipase_GDSL_2"/>
    <property type="match status" value="1"/>
</dbReference>
<dbReference type="SUPFAM" id="SSF52266">
    <property type="entry name" value="SGNH hydrolase"/>
    <property type="match status" value="1"/>
</dbReference>
<evidence type="ECO:0000313" key="4">
    <source>
        <dbReference type="Proteomes" id="UP000178187"/>
    </source>
</evidence>
<name>A0A1G1L1S8_9BACT</name>
<sequence length="225" mass="25374">MRPKLNLFFLMILLSLFASACTHHKKNQFTVIVWGDSTTAGAPLFRSPLEVPPNGKGNKESQYSFWLSKHFPDWKIINSGLSGNKTTQMLKRFDSDVARFHPDVVVILAGVNDLQGGFPAEWVKKNLEMIYQKADEKKIRVMVCTILPVDKSRPAVRQQMAELNEWLREISRVKGYGFCDTYQALENPNGRGSLKSTADGFHPDVKGYQVLGDAIADAMKKWLAI</sequence>
<evidence type="ECO:0000313" key="3">
    <source>
        <dbReference type="EMBL" id="OGW99110.1"/>
    </source>
</evidence>
<dbReference type="PROSITE" id="PS51257">
    <property type="entry name" value="PROKAR_LIPOPROTEIN"/>
    <property type="match status" value="1"/>
</dbReference>
<comment type="caution">
    <text evidence="3">The sequence shown here is derived from an EMBL/GenBank/DDBJ whole genome shotgun (WGS) entry which is preliminary data.</text>
</comment>
<proteinExistence type="predicted"/>
<dbReference type="InterPro" id="IPR051532">
    <property type="entry name" value="Ester_Hydrolysis_Enzymes"/>
</dbReference>
<dbReference type="EMBL" id="MHFR01000014">
    <property type="protein sequence ID" value="OGW99110.1"/>
    <property type="molecule type" value="Genomic_DNA"/>
</dbReference>
<accession>A0A1G1L1S8</accession>
<gene>
    <name evidence="3" type="ORF">A3G33_07700</name>
</gene>
<reference evidence="3 4" key="1">
    <citation type="journal article" date="2016" name="Nat. Commun.">
        <title>Thousands of microbial genomes shed light on interconnected biogeochemical processes in an aquifer system.</title>
        <authorList>
            <person name="Anantharaman K."/>
            <person name="Brown C.T."/>
            <person name="Hug L.A."/>
            <person name="Sharon I."/>
            <person name="Castelle C.J."/>
            <person name="Probst A.J."/>
            <person name="Thomas B.C."/>
            <person name="Singh A."/>
            <person name="Wilkins M.J."/>
            <person name="Karaoz U."/>
            <person name="Brodie E.L."/>
            <person name="Williams K.H."/>
            <person name="Hubbard S.S."/>
            <person name="Banfield J.F."/>
        </authorList>
    </citation>
    <scope>NUCLEOTIDE SEQUENCE [LARGE SCALE GENOMIC DNA]</scope>
</reference>
<dbReference type="Gene3D" id="3.40.50.1110">
    <property type="entry name" value="SGNH hydrolase"/>
    <property type="match status" value="1"/>
</dbReference>
<feature type="signal peptide" evidence="1">
    <location>
        <begin position="1"/>
        <end position="20"/>
    </location>
</feature>
<feature type="chain" id="PRO_5009576668" description="SGNH hydrolase-type esterase domain-containing protein" evidence="1">
    <location>
        <begin position="21"/>
        <end position="225"/>
    </location>
</feature>
<protein>
    <recommendedName>
        <fullName evidence="2">SGNH hydrolase-type esterase domain-containing protein</fullName>
    </recommendedName>
</protein>
<dbReference type="Proteomes" id="UP000178187">
    <property type="component" value="Unassembled WGS sequence"/>
</dbReference>